<proteinExistence type="inferred from homology"/>
<evidence type="ECO:0000259" key="5">
    <source>
        <dbReference type="Pfam" id="PF00542"/>
    </source>
</evidence>
<dbReference type="PANTHER" id="PTHR45987">
    <property type="entry name" value="39S RIBOSOMAL PROTEIN L12"/>
    <property type="match status" value="1"/>
</dbReference>
<dbReference type="GO" id="GO:0006412">
    <property type="term" value="P:translation"/>
    <property type="evidence" value="ECO:0007669"/>
    <property type="project" value="UniProtKB-UniRule"/>
</dbReference>
<evidence type="ECO:0000256" key="2">
    <source>
        <dbReference type="ARBA" id="ARBA00022980"/>
    </source>
</evidence>
<sequence>MAISKNEILETISNMSVMEVVELIEAMEEKFNVSAAAAAVAVAAPAAAAASAAEEKTEFDVVMTSFGDNKVGVIKAIRSITGLGLKEAKDLVEGAPSTVKEGVSKDEAADIKKQLEEAGASVDVK</sequence>
<keyword evidence="3 4" id="KW-0687">Ribonucleoprotein</keyword>
<dbReference type="Pfam" id="PF16320">
    <property type="entry name" value="Ribosomal_L12_N"/>
    <property type="match status" value="1"/>
</dbReference>
<feature type="domain" description="Large ribosomal subunit protein bL12 C-terminal" evidence="5">
    <location>
        <begin position="59"/>
        <end position="125"/>
    </location>
</feature>
<dbReference type="InterPro" id="IPR008932">
    <property type="entry name" value="Ribosomal_bL12_oligo"/>
</dbReference>
<evidence type="ECO:0000313" key="8">
    <source>
        <dbReference type="Proteomes" id="UP000054858"/>
    </source>
</evidence>
<dbReference type="PANTHER" id="PTHR45987:SF4">
    <property type="entry name" value="LARGE RIBOSOMAL SUBUNIT PROTEIN BL12M"/>
    <property type="match status" value="1"/>
</dbReference>
<dbReference type="PATRIC" id="fig|29423.5.peg.933"/>
<comment type="similarity">
    <text evidence="1 4">Belongs to the bacterial ribosomal protein bL12 family.</text>
</comment>
<dbReference type="CDD" id="cd00387">
    <property type="entry name" value="Ribosomal_L7_L12"/>
    <property type="match status" value="1"/>
</dbReference>
<evidence type="ECO:0000256" key="4">
    <source>
        <dbReference type="HAMAP-Rule" id="MF_00368"/>
    </source>
</evidence>
<evidence type="ECO:0000256" key="1">
    <source>
        <dbReference type="ARBA" id="ARBA00007197"/>
    </source>
</evidence>
<evidence type="ECO:0000256" key="3">
    <source>
        <dbReference type="ARBA" id="ARBA00023274"/>
    </source>
</evidence>
<dbReference type="Proteomes" id="UP000054858">
    <property type="component" value="Unassembled WGS sequence"/>
</dbReference>
<reference evidence="7 8" key="1">
    <citation type="submission" date="2015-11" db="EMBL/GenBank/DDBJ databases">
        <title>Genomic analysis of 38 Legionella species identifies large and diverse effector repertoires.</title>
        <authorList>
            <person name="Burstein D."/>
            <person name="Amaro F."/>
            <person name="Zusman T."/>
            <person name="Lifshitz Z."/>
            <person name="Cohen O."/>
            <person name="Gilbert J.A."/>
            <person name="Pupko T."/>
            <person name="Shuman H.A."/>
            <person name="Segal G."/>
        </authorList>
    </citation>
    <scope>NUCLEOTIDE SEQUENCE [LARGE SCALE GENOMIC DNA]</scope>
    <source>
        <strain evidence="7 8">Oak Ridge-10</strain>
    </source>
</reference>
<dbReference type="NCBIfam" id="TIGR00855">
    <property type="entry name" value="L12"/>
    <property type="match status" value="1"/>
</dbReference>
<dbReference type="InterPro" id="IPR013823">
    <property type="entry name" value="Ribosomal_bL12_C"/>
</dbReference>
<dbReference type="GO" id="GO:0003729">
    <property type="term" value="F:mRNA binding"/>
    <property type="evidence" value="ECO:0007669"/>
    <property type="project" value="TreeGrafter"/>
</dbReference>
<dbReference type="SUPFAM" id="SSF48300">
    <property type="entry name" value="Ribosomal protein L7/12, oligomerisation (N-terminal) domain"/>
    <property type="match status" value="1"/>
</dbReference>
<gene>
    <name evidence="4 7" type="primary">rplL</name>
    <name evidence="7" type="ORF">Loak_0890</name>
</gene>
<comment type="caution">
    <text evidence="7">The sequence shown here is derived from an EMBL/GenBank/DDBJ whole genome shotgun (WGS) entry which is preliminary data.</text>
</comment>
<dbReference type="InterPro" id="IPR000206">
    <property type="entry name" value="Ribosomal_bL12"/>
</dbReference>
<dbReference type="EMBL" id="LNYP01000014">
    <property type="protein sequence ID" value="KTD39744.1"/>
    <property type="molecule type" value="Genomic_DNA"/>
</dbReference>
<name>A0A0W0X5C5_9GAMM</name>
<dbReference type="GO" id="GO:0022625">
    <property type="term" value="C:cytosolic large ribosomal subunit"/>
    <property type="evidence" value="ECO:0007669"/>
    <property type="project" value="TreeGrafter"/>
</dbReference>
<dbReference type="InterPro" id="IPR014719">
    <property type="entry name" value="Ribosomal_bL12_C/ClpS-like"/>
</dbReference>
<feature type="domain" description="Large ribosomal subunit protein bL12 oligomerization" evidence="6">
    <location>
        <begin position="5"/>
        <end position="50"/>
    </location>
</feature>
<accession>A0A0W0X5C5</accession>
<comment type="subunit">
    <text evidence="4">Homodimer. Part of the ribosomal stalk of the 50S ribosomal subunit. Forms a multimeric L10(L12)X complex, where L10 forms an elongated spine to which 2 to 4 L12 dimers bind in a sequential fashion. Binds GTP-bound translation factors.</text>
</comment>
<evidence type="ECO:0000313" key="7">
    <source>
        <dbReference type="EMBL" id="KTD39744.1"/>
    </source>
</evidence>
<evidence type="ECO:0000259" key="6">
    <source>
        <dbReference type="Pfam" id="PF16320"/>
    </source>
</evidence>
<dbReference type="FunFam" id="3.30.1390.10:FF:000001">
    <property type="entry name" value="50S ribosomal protein L7/L12"/>
    <property type="match status" value="1"/>
</dbReference>
<organism evidence="7 8">
    <name type="scientific">Legionella oakridgensis</name>
    <dbReference type="NCBI Taxonomy" id="29423"/>
    <lineage>
        <taxon>Bacteria</taxon>
        <taxon>Pseudomonadati</taxon>
        <taxon>Pseudomonadota</taxon>
        <taxon>Gammaproteobacteria</taxon>
        <taxon>Legionellales</taxon>
        <taxon>Legionellaceae</taxon>
        <taxon>Legionella</taxon>
    </lineage>
</organism>
<keyword evidence="2 4" id="KW-0689">Ribosomal protein</keyword>
<dbReference type="Gene3D" id="1.20.5.710">
    <property type="entry name" value="Single helix bin"/>
    <property type="match status" value="1"/>
</dbReference>
<dbReference type="InterPro" id="IPR036235">
    <property type="entry name" value="Ribosomal_bL12_oligo_N_sf"/>
</dbReference>
<dbReference type="GO" id="GO:0003735">
    <property type="term" value="F:structural constituent of ribosome"/>
    <property type="evidence" value="ECO:0007669"/>
    <property type="project" value="InterPro"/>
</dbReference>
<protein>
    <recommendedName>
        <fullName evidence="4">Large ribosomal subunit protein bL12</fullName>
    </recommendedName>
</protein>
<dbReference type="RefSeq" id="WP_025384870.1">
    <property type="nucleotide sequence ID" value="NZ_LCUA01000039.1"/>
</dbReference>
<dbReference type="SUPFAM" id="SSF54736">
    <property type="entry name" value="ClpS-like"/>
    <property type="match status" value="1"/>
</dbReference>
<comment type="function">
    <text evidence="4">Forms part of the ribosomal stalk which helps the ribosome interact with GTP-bound translation factors. Is thus essential for accurate translation.</text>
</comment>
<dbReference type="Gene3D" id="3.30.1390.10">
    <property type="match status" value="1"/>
</dbReference>
<dbReference type="HAMAP" id="MF_00368">
    <property type="entry name" value="Ribosomal_bL12"/>
    <property type="match status" value="1"/>
</dbReference>
<dbReference type="Pfam" id="PF00542">
    <property type="entry name" value="Ribosomal_L12"/>
    <property type="match status" value="1"/>
</dbReference>
<dbReference type="AlphaFoldDB" id="A0A0W0X5C5"/>